<geneLocation type="plasmid" evidence="1">
    <name>megaplasmid pMP7017</name>
</geneLocation>
<dbReference type="AlphaFoldDB" id="A0A0A0V1K2"/>
<evidence type="ECO:0000313" key="1">
    <source>
        <dbReference type="EMBL" id="AIW55267.1"/>
    </source>
</evidence>
<dbReference type="RefSeq" id="WP_012577638.1">
    <property type="nucleotide sequence ID" value="NZ_JASPDM010000013.1"/>
</dbReference>
<organism evidence="1">
    <name type="scientific">Bifidobacterium breve</name>
    <dbReference type="NCBI Taxonomy" id="1685"/>
    <lineage>
        <taxon>Bacteria</taxon>
        <taxon>Bacillati</taxon>
        <taxon>Actinomycetota</taxon>
        <taxon>Actinomycetes</taxon>
        <taxon>Bifidobacteriales</taxon>
        <taxon>Bifidobacteriaceae</taxon>
        <taxon>Bifidobacterium</taxon>
    </lineage>
</organism>
<proteinExistence type="predicted"/>
<accession>A0A0A0V1K2</accession>
<dbReference type="EMBL" id="KM406416">
    <property type="protein sequence ID" value="AIW55267.1"/>
    <property type="molecule type" value="Genomic_DNA"/>
</dbReference>
<keyword evidence="1" id="KW-0614">Plasmid</keyword>
<protein>
    <submittedName>
        <fullName evidence="1">Uncharacterized protein</fullName>
    </submittedName>
</protein>
<sequence length="140" mass="16136">MTRHVRLKTPCPLCQGRLDAVVRRMPLLGWHMVGLTCGHGCDIRWFNRDIDFSRSWYPTAEDCAEYPDDFLRGCVEYVNMLLSTECPKCGERPKIGMGPRMCERFPSVSCRCASEWGGDLCEAAREWAYATGVYWKCLKR</sequence>
<gene>
    <name evidence="1" type="ORF">B7017_p0218</name>
</gene>
<name>A0A0A0V1K2_BIFBR</name>
<reference evidence="1" key="1">
    <citation type="journal article" date="2015" name="Appl. Environ. Microbiol.">
        <title>Discovery of a conjugative megaplasmid in Bifidobacterium breve.</title>
        <authorList>
            <person name="Bottacini F."/>
            <person name="O'Connell Motherway M."/>
            <person name="Casey E."/>
            <person name="McDonnell B."/>
            <person name="Mahony J."/>
            <person name="Ventura M."/>
            <person name="van Sinderen D."/>
        </authorList>
    </citation>
    <scope>NUCLEOTIDE SEQUENCE</scope>
    <source>
        <strain evidence="1">JCM 7017</strain>
        <plasmid evidence="1">megaplasmid pMP7017</plasmid>
    </source>
</reference>